<proteinExistence type="predicted"/>
<feature type="chain" id="PRO_5043443867" description="Lipocalin-like domain-containing protein" evidence="1">
    <location>
        <begin position="20"/>
        <end position="165"/>
    </location>
</feature>
<keyword evidence="3" id="KW-1185">Reference proteome</keyword>
<evidence type="ECO:0000313" key="3">
    <source>
        <dbReference type="Proteomes" id="UP000678679"/>
    </source>
</evidence>
<reference evidence="2 3" key="1">
    <citation type="submission" date="2021-05" db="EMBL/GenBank/DDBJ databases">
        <title>Comparative genomic studies on the polysaccharide-degrading batcterial strains of the Flammeovirga genus.</title>
        <authorList>
            <person name="Zewei F."/>
            <person name="Zheng Z."/>
            <person name="Yu L."/>
            <person name="Ruyue G."/>
            <person name="Yanhong M."/>
            <person name="Yuanyuan C."/>
            <person name="Jingyan G."/>
            <person name="Wenjun H."/>
        </authorList>
    </citation>
    <scope>NUCLEOTIDE SEQUENCE [LARGE SCALE GENOMIC DNA]</scope>
    <source>
        <strain evidence="2 3">NBRC:100898</strain>
    </source>
</reference>
<dbReference type="Proteomes" id="UP000678679">
    <property type="component" value="Chromosome 1"/>
</dbReference>
<dbReference type="AlphaFoldDB" id="A0AAX1N480"/>
<evidence type="ECO:0000313" key="2">
    <source>
        <dbReference type="EMBL" id="QWG02364.1"/>
    </source>
</evidence>
<feature type="signal peptide" evidence="1">
    <location>
        <begin position="1"/>
        <end position="19"/>
    </location>
</feature>
<protein>
    <recommendedName>
        <fullName evidence="4">Lipocalin-like domain-containing protein</fullName>
    </recommendedName>
</protein>
<gene>
    <name evidence="2" type="ORF">KMW28_01915</name>
</gene>
<evidence type="ECO:0008006" key="4">
    <source>
        <dbReference type="Google" id="ProtNLM"/>
    </source>
</evidence>
<dbReference type="RefSeq" id="WP_169664722.1">
    <property type="nucleotide sequence ID" value="NZ_CP076132.1"/>
</dbReference>
<keyword evidence="1" id="KW-0732">Signal</keyword>
<dbReference type="PROSITE" id="PS51257">
    <property type="entry name" value="PROKAR_LIPOPROTEIN"/>
    <property type="match status" value="1"/>
</dbReference>
<dbReference type="EMBL" id="CP076132">
    <property type="protein sequence ID" value="QWG02364.1"/>
    <property type="molecule type" value="Genomic_DNA"/>
</dbReference>
<name>A0AAX1N480_9BACT</name>
<dbReference type="KEGG" id="fya:KMW28_01915"/>
<accession>A0AAX1N480</accession>
<evidence type="ECO:0000256" key="1">
    <source>
        <dbReference type="SAM" id="SignalP"/>
    </source>
</evidence>
<sequence>MLKKVTTAIFILLTLSLFSCTENDKTEEELDPIKGTWQLTALNGTSTTDWGYTVETTKTKAVNINVTYQFLDNNILIVEGTADSEQYDEEGNIILTARGVQHNRTDYWEVNESLDELYFAIEGGFFEEYWEITSLTPNKIVAKHVMENDFGELSTEHIVIMELER</sequence>
<organism evidence="2 3">
    <name type="scientific">Flammeovirga yaeyamensis</name>
    <dbReference type="NCBI Taxonomy" id="367791"/>
    <lineage>
        <taxon>Bacteria</taxon>
        <taxon>Pseudomonadati</taxon>
        <taxon>Bacteroidota</taxon>
        <taxon>Cytophagia</taxon>
        <taxon>Cytophagales</taxon>
        <taxon>Flammeovirgaceae</taxon>
        <taxon>Flammeovirga</taxon>
    </lineage>
</organism>